<name>A0A4P1K2S6_9CAUL</name>
<dbReference type="Proteomes" id="UP000309952">
    <property type="component" value="Chromosome"/>
</dbReference>
<feature type="region of interest" description="Disordered" evidence="1">
    <location>
        <begin position="22"/>
        <end position="53"/>
    </location>
</feature>
<keyword evidence="3" id="KW-1185">Reference proteome</keyword>
<accession>A0A4P1K2S6</accession>
<protein>
    <submittedName>
        <fullName evidence="2">Uncharacterized protein</fullName>
    </submittedName>
</protein>
<dbReference type="EMBL" id="LR588407">
    <property type="protein sequence ID" value="VTO14101.1"/>
    <property type="molecule type" value="Genomic_DNA"/>
</dbReference>
<evidence type="ECO:0000256" key="1">
    <source>
        <dbReference type="SAM" id="MobiDB-lite"/>
    </source>
</evidence>
<sequence>MPQCATCRHWLRDFGDFGTCKRFPPTPHGNASQNLPQTAAPDWCGEHREKEQG</sequence>
<evidence type="ECO:0000313" key="2">
    <source>
        <dbReference type="EMBL" id="VTO14101.1"/>
    </source>
</evidence>
<dbReference type="KEGG" id="bvy:NCTC9239_01279"/>
<dbReference type="AlphaFoldDB" id="A0A4P1K2S6"/>
<reference evidence="2 3" key="1">
    <citation type="submission" date="2019-04" db="EMBL/GenBank/DDBJ databases">
        <authorList>
            <consortium name="Pathogen Informatics"/>
        </authorList>
    </citation>
    <scope>NUCLEOTIDE SEQUENCE [LARGE SCALE GENOMIC DNA]</scope>
    <source>
        <strain evidence="2 3">NCTC9239</strain>
    </source>
</reference>
<feature type="compositionally biased region" description="Basic and acidic residues" evidence="1">
    <location>
        <begin position="44"/>
        <end position="53"/>
    </location>
</feature>
<proteinExistence type="predicted"/>
<gene>
    <name evidence="2" type="ORF">NCTC9239_01279</name>
</gene>
<organism evidence="2 3">
    <name type="scientific">Brevundimonas vancanneytii</name>
    <dbReference type="NCBI Taxonomy" id="1325724"/>
    <lineage>
        <taxon>Bacteria</taxon>
        <taxon>Pseudomonadati</taxon>
        <taxon>Pseudomonadota</taxon>
        <taxon>Alphaproteobacteria</taxon>
        <taxon>Caulobacterales</taxon>
        <taxon>Caulobacteraceae</taxon>
        <taxon>Brevundimonas</taxon>
    </lineage>
</organism>
<evidence type="ECO:0000313" key="3">
    <source>
        <dbReference type="Proteomes" id="UP000309952"/>
    </source>
</evidence>